<evidence type="ECO:0000256" key="1">
    <source>
        <dbReference type="ARBA" id="ARBA00000085"/>
    </source>
</evidence>
<organism evidence="9 10">
    <name type="scientific">Streptococcus oricebi</name>
    <dbReference type="NCBI Taxonomy" id="1547447"/>
    <lineage>
        <taxon>Bacteria</taxon>
        <taxon>Bacillati</taxon>
        <taxon>Bacillota</taxon>
        <taxon>Bacilli</taxon>
        <taxon>Lactobacillales</taxon>
        <taxon>Streptococcaceae</taxon>
        <taxon>Streptococcus</taxon>
    </lineage>
</organism>
<evidence type="ECO:0000256" key="5">
    <source>
        <dbReference type="ARBA" id="ARBA00022777"/>
    </source>
</evidence>
<dbReference type="EMBL" id="PRDG01000003">
    <property type="protein sequence ID" value="MBP2623419.1"/>
    <property type="molecule type" value="Genomic_DNA"/>
</dbReference>
<dbReference type="PROSITE" id="PS50109">
    <property type="entry name" value="HIS_KIN"/>
    <property type="match status" value="1"/>
</dbReference>
<dbReference type="SMART" id="SM00388">
    <property type="entry name" value="HisKA"/>
    <property type="match status" value="1"/>
</dbReference>
<sequence>MLHKLRIRFILIASAAIICVLVVIIGVLNSARFIQTDGEIKAVLNILSDNNGDFPSVKETAEVLGNDRISIDTINQYRYFSVQLNQDETIQEVKLDHISNISEELAIKYAREALLYPRKQGSFNIGSQLYTFQVTRLAKSKAYLVVILDATNYIDERNDFLVLSIQLSVYSLIFFIMVVSIVSNQAIRPYINNYEKQKRFITNAGHELKTPLAIISANTELQELMTGENEWTQSTKEQVKRLSDLINHLISQARLEEQADLSLVDLDFSALVRKVASNFKSVTEKAGQGYQLSIEEGIRVKASENELYELVSILLDNACKYCDPNGQVRVSLSKKKWSKQASLTISNSYADGKNIDYNRFFDRFYRKEESHNNQKQSGYGIGLSMAQGLVQLFKGKISVSYKQGMIHFTVLL</sequence>
<dbReference type="PANTHER" id="PTHR43547">
    <property type="entry name" value="TWO-COMPONENT HISTIDINE KINASE"/>
    <property type="match status" value="1"/>
</dbReference>
<keyword evidence="3" id="KW-0597">Phosphoprotein</keyword>
<dbReference type="Pfam" id="PF00512">
    <property type="entry name" value="HisKA"/>
    <property type="match status" value="1"/>
</dbReference>
<dbReference type="InterPro" id="IPR005467">
    <property type="entry name" value="His_kinase_dom"/>
</dbReference>
<dbReference type="Gene3D" id="1.10.287.130">
    <property type="match status" value="1"/>
</dbReference>
<dbReference type="Pfam" id="PF02518">
    <property type="entry name" value="HATPase_c"/>
    <property type="match status" value="1"/>
</dbReference>
<comment type="caution">
    <text evidence="9">The sequence shown here is derived from an EMBL/GenBank/DDBJ whole genome shotgun (WGS) entry which is preliminary data.</text>
</comment>
<evidence type="ECO:0000313" key="10">
    <source>
        <dbReference type="Proteomes" id="UP001519296"/>
    </source>
</evidence>
<dbReference type="SUPFAM" id="SSF55874">
    <property type="entry name" value="ATPase domain of HSP90 chaperone/DNA topoisomerase II/histidine kinase"/>
    <property type="match status" value="1"/>
</dbReference>
<dbReference type="CDD" id="cd00082">
    <property type="entry name" value="HisKA"/>
    <property type="match status" value="1"/>
</dbReference>
<evidence type="ECO:0000259" key="8">
    <source>
        <dbReference type="PROSITE" id="PS50109"/>
    </source>
</evidence>
<keyword evidence="7" id="KW-0472">Membrane</keyword>
<keyword evidence="5 9" id="KW-0418">Kinase</keyword>
<dbReference type="InterPro" id="IPR036890">
    <property type="entry name" value="HATPase_C_sf"/>
</dbReference>
<reference evidence="9 10" key="1">
    <citation type="submission" date="2018-02" db="EMBL/GenBank/DDBJ databases">
        <title>Draft genome sequence of Streptococcus oricebi CCUG 70868T type strain.</title>
        <authorList>
            <person name="Mendez V."/>
            <person name="Salva-Serra F."/>
            <person name="Jaen-Luchoro D."/>
            <person name="Gonzales-Siles L."/>
            <person name="Karlsson R."/>
            <person name="Engstrom-Jakobsson H."/>
            <person name="Busquets A."/>
            <person name="Gomila M."/>
            <person name="Pineiro-Iglesias B."/>
            <person name="Bennasar-Figueras A."/>
            <person name="Seeger M."/>
            <person name="Moore E."/>
        </authorList>
    </citation>
    <scope>NUCLEOTIDE SEQUENCE [LARGE SCALE GENOMIC DNA]</scope>
    <source>
        <strain evidence="9 10">CCUG 70868</strain>
    </source>
</reference>
<keyword evidence="4" id="KW-0808">Transferase</keyword>
<dbReference type="SUPFAM" id="SSF47384">
    <property type="entry name" value="Homodimeric domain of signal transducing histidine kinase"/>
    <property type="match status" value="1"/>
</dbReference>
<keyword evidence="10" id="KW-1185">Reference proteome</keyword>
<evidence type="ECO:0000256" key="3">
    <source>
        <dbReference type="ARBA" id="ARBA00022553"/>
    </source>
</evidence>
<keyword evidence="6" id="KW-0902">Two-component regulatory system</keyword>
<dbReference type="InterPro" id="IPR036097">
    <property type="entry name" value="HisK_dim/P_sf"/>
</dbReference>
<feature type="transmembrane region" description="Helical" evidence="7">
    <location>
        <begin position="7"/>
        <end position="28"/>
    </location>
</feature>
<accession>A0ABS5B626</accession>
<dbReference type="InterPro" id="IPR003661">
    <property type="entry name" value="HisK_dim/P_dom"/>
</dbReference>
<comment type="catalytic activity">
    <reaction evidence="1">
        <text>ATP + protein L-histidine = ADP + protein N-phospho-L-histidine.</text>
        <dbReference type="EC" id="2.7.13.3"/>
    </reaction>
</comment>
<evidence type="ECO:0000256" key="4">
    <source>
        <dbReference type="ARBA" id="ARBA00022679"/>
    </source>
</evidence>
<dbReference type="Proteomes" id="UP001519296">
    <property type="component" value="Unassembled WGS sequence"/>
</dbReference>
<dbReference type="PANTHER" id="PTHR43547:SF2">
    <property type="entry name" value="HYBRID SIGNAL TRANSDUCTION HISTIDINE KINASE C"/>
    <property type="match status" value="1"/>
</dbReference>
<dbReference type="RefSeq" id="WP_209627917.1">
    <property type="nucleotide sequence ID" value="NZ_PRDG01000003.1"/>
</dbReference>
<evidence type="ECO:0000256" key="7">
    <source>
        <dbReference type="SAM" id="Phobius"/>
    </source>
</evidence>
<feature type="transmembrane region" description="Helical" evidence="7">
    <location>
        <begin position="160"/>
        <end position="182"/>
    </location>
</feature>
<dbReference type="GO" id="GO:0016301">
    <property type="term" value="F:kinase activity"/>
    <property type="evidence" value="ECO:0007669"/>
    <property type="project" value="UniProtKB-KW"/>
</dbReference>
<evidence type="ECO:0000256" key="6">
    <source>
        <dbReference type="ARBA" id="ARBA00023012"/>
    </source>
</evidence>
<protein>
    <recommendedName>
        <fullName evidence="2">histidine kinase</fullName>
        <ecNumber evidence="2">2.7.13.3</ecNumber>
    </recommendedName>
</protein>
<evidence type="ECO:0000313" key="9">
    <source>
        <dbReference type="EMBL" id="MBP2623419.1"/>
    </source>
</evidence>
<dbReference type="EC" id="2.7.13.3" evidence="2"/>
<evidence type="ECO:0000256" key="2">
    <source>
        <dbReference type="ARBA" id="ARBA00012438"/>
    </source>
</evidence>
<name>A0ABS5B626_9STRE</name>
<dbReference type="SMART" id="SM00387">
    <property type="entry name" value="HATPase_c"/>
    <property type="match status" value="1"/>
</dbReference>
<dbReference type="InterPro" id="IPR003594">
    <property type="entry name" value="HATPase_dom"/>
</dbReference>
<dbReference type="Gene3D" id="3.30.565.10">
    <property type="entry name" value="Histidine kinase-like ATPase, C-terminal domain"/>
    <property type="match status" value="1"/>
</dbReference>
<proteinExistence type="predicted"/>
<keyword evidence="7" id="KW-0812">Transmembrane</keyword>
<feature type="domain" description="Histidine kinase" evidence="8">
    <location>
        <begin position="203"/>
        <end position="412"/>
    </location>
</feature>
<gene>
    <name evidence="9" type="ORF">C4K46_05630</name>
</gene>
<keyword evidence="7" id="KW-1133">Transmembrane helix</keyword>